<protein>
    <submittedName>
        <fullName evidence="1">Uncharacterized protein</fullName>
    </submittedName>
</protein>
<dbReference type="RefSeq" id="WP_065256626.1">
    <property type="nucleotide sequence ID" value="NZ_JARDJM010000005.1"/>
</dbReference>
<sequence>MIIDLPPTTAHIIERIANVQGISVEQFCVNSVYEKALEFAYMPNSETKQAIDELVAGQGKQFDTLDELMADLNA</sequence>
<dbReference type="EMBL" id="LZMS01000034">
    <property type="protein sequence ID" value="OBX65518.1"/>
    <property type="molecule type" value="Genomic_DNA"/>
</dbReference>
<dbReference type="AlphaFoldDB" id="A0A1B8Q729"/>
<evidence type="ECO:0000313" key="2">
    <source>
        <dbReference type="Proteomes" id="UP000092607"/>
    </source>
</evidence>
<gene>
    <name evidence="1" type="ORF">A9309_02060</name>
</gene>
<dbReference type="Proteomes" id="UP000092607">
    <property type="component" value="Unassembled WGS sequence"/>
</dbReference>
<comment type="caution">
    <text evidence="1">The sequence shown here is derived from an EMBL/GenBank/DDBJ whole genome shotgun (WGS) entry which is preliminary data.</text>
</comment>
<organism evidence="1 2">
    <name type="scientific">Moraxella lacunata</name>
    <dbReference type="NCBI Taxonomy" id="477"/>
    <lineage>
        <taxon>Bacteria</taxon>
        <taxon>Pseudomonadati</taxon>
        <taxon>Pseudomonadota</taxon>
        <taxon>Gammaproteobacteria</taxon>
        <taxon>Moraxellales</taxon>
        <taxon>Moraxellaceae</taxon>
        <taxon>Moraxella</taxon>
    </lineage>
</organism>
<accession>A0A1B8Q729</accession>
<name>A0A1B8Q729_MORLA</name>
<evidence type="ECO:0000313" key="1">
    <source>
        <dbReference type="EMBL" id="OBX65518.1"/>
    </source>
</evidence>
<reference evidence="1 2" key="1">
    <citation type="submission" date="2016-06" db="EMBL/GenBank/DDBJ databases">
        <title>Draft genome of Moraxella lacunata CCUG 57757A.</title>
        <authorList>
            <person name="Salva-Serra F."/>
            <person name="Engstrom-Jakobsson H."/>
            <person name="Thorell K."/>
            <person name="Gonzales-Siles L."/>
            <person name="Karlsson R."/>
            <person name="Boulund F."/>
            <person name="Engstrand L."/>
            <person name="Kristiansson E."/>
            <person name="Moore E."/>
        </authorList>
    </citation>
    <scope>NUCLEOTIDE SEQUENCE [LARGE SCALE GENOMIC DNA]</scope>
    <source>
        <strain evidence="1 2">CCUG 57757A</strain>
    </source>
</reference>
<proteinExistence type="predicted"/>